<accession>A0A0M0J7Y5</accession>
<comment type="caution">
    <text evidence="2">The sequence shown here is derived from an EMBL/GenBank/DDBJ whole genome shotgun (WGS) entry which is preliminary data.</text>
</comment>
<dbReference type="Gene3D" id="3.80.10.10">
    <property type="entry name" value="Ribonuclease Inhibitor"/>
    <property type="match status" value="1"/>
</dbReference>
<sequence>MTNQEVLSPSPLPMPQEDAFTLFETAARIERFGGCRPLECAEPPAIGKIDRFVDDLAAYEICGEISESGTAAAGTPLAERPPARGATYVATHHTRGRVTIRSLNAHQSRLYAAQVASGGPLALATSAHLQPVQQAIISATDPPSVHLVQPATHTTLDLVLKLPRPLEEAHAHAIFCQLAHAVQAVHAQRFFHGNVLLPAVLLRDPFRNRTTSPAEHDAELGERAAVSRLPYALLDMLHACKSLGPPPAPQRGPSAAHSRDVRMDHEARRTRAGSQPTAAAPAPEAGATVEPLLRALDAGATVEPLLLQPLDEALDELPDTALMEPTPGTTPGFHGLGLGPGAAATAVPAEQPHAAAGVAAQVTGLLQGTVAAAIAAYAAQTAGPAGMADNMADHMAEIMAENMAELSAGGRSFTELLAWGWAAYERLGTLITGHPGEVDLAHATPSSRRHALLMRSFFAADVCDLGRVLLRMVLQPYKLRAQATAVPQLLLRMLHPDSARRPMLRDVLRSEWVREPYPGVARPLCCCWKLCDVSRGAQHGATSDEPSVVASDLRLLRRQVPPMTQLNLSHSPIVTDEWLEALEMHAHSLRRLDLTGCASITKTVRPLEALRKLRKLEVLRLPAERWDEQQLADALTALPQLTALDECTHADIRKARDDVKQQCDILSNARQPIAAAPLSRK</sequence>
<evidence type="ECO:0000313" key="2">
    <source>
        <dbReference type="EMBL" id="KOO22585.1"/>
    </source>
</evidence>
<feature type="region of interest" description="Disordered" evidence="1">
    <location>
        <begin position="242"/>
        <end position="286"/>
    </location>
</feature>
<gene>
    <name evidence="2" type="ORF">Ctob_000084</name>
</gene>
<feature type="compositionally biased region" description="Basic and acidic residues" evidence="1">
    <location>
        <begin position="257"/>
        <end position="269"/>
    </location>
</feature>
<dbReference type="AlphaFoldDB" id="A0A0M0J7Y5"/>
<organism evidence="2 3">
    <name type="scientific">Chrysochromulina tobinii</name>
    <dbReference type="NCBI Taxonomy" id="1460289"/>
    <lineage>
        <taxon>Eukaryota</taxon>
        <taxon>Haptista</taxon>
        <taxon>Haptophyta</taxon>
        <taxon>Prymnesiophyceae</taxon>
        <taxon>Prymnesiales</taxon>
        <taxon>Chrysochromulinaceae</taxon>
        <taxon>Chrysochromulina</taxon>
    </lineage>
</organism>
<name>A0A0M0J7Y5_9EUKA</name>
<reference evidence="3" key="1">
    <citation type="journal article" date="2015" name="PLoS Genet.">
        <title>Genome Sequence and Transcriptome Analyses of Chrysochromulina tobin: Metabolic Tools for Enhanced Algal Fitness in the Prominent Order Prymnesiales (Haptophyceae).</title>
        <authorList>
            <person name="Hovde B.T."/>
            <person name="Deodato C.R."/>
            <person name="Hunsperger H.M."/>
            <person name="Ryken S.A."/>
            <person name="Yost W."/>
            <person name="Jha R.K."/>
            <person name="Patterson J."/>
            <person name="Monnat R.J. Jr."/>
            <person name="Barlow S.B."/>
            <person name="Starkenburg S.R."/>
            <person name="Cattolico R.A."/>
        </authorList>
    </citation>
    <scope>NUCLEOTIDE SEQUENCE</scope>
    <source>
        <strain evidence="3">CCMP291</strain>
    </source>
</reference>
<dbReference type="InterPro" id="IPR032675">
    <property type="entry name" value="LRR_dom_sf"/>
</dbReference>
<protein>
    <recommendedName>
        <fullName evidence="4">Protein kinase domain-containing protein</fullName>
    </recommendedName>
</protein>
<dbReference type="SUPFAM" id="SSF52047">
    <property type="entry name" value="RNI-like"/>
    <property type="match status" value="1"/>
</dbReference>
<evidence type="ECO:0000313" key="3">
    <source>
        <dbReference type="Proteomes" id="UP000037460"/>
    </source>
</evidence>
<proteinExistence type="predicted"/>
<evidence type="ECO:0008006" key="4">
    <source>
        <dbReference type="Google" id="ProtNLM"/>
    </source>
</evidence>
<dbReference type="Proteomes" id="UP000037460">
    <property type="component" value="Unassembled WGS sequence"/>
</dbReference>
<dbReference type="EMBL" id="JWZX01003269">
    <property type="protein sequence ID" value="KOO22585.1"/>
    <property type="molecule type" value="Genomic_DNA"/>
</dbReference>
<feature type="compositionally biased region" description="Low complexity" evidence="1">
    <location>
        <begin position="276"/>
        <end position="286"/>
    </location>
</feature>
<evidence type="ECO:0000256" key="1">
    <source>
        <dbReference type="SAM" id="MobiDB-lite"/>
    </source>
</evidence>
<keyword evidence="3" id="KW-1185">Reference proteome</keyword>